<dbReference type="EMBL" id="HACG01014437">
    <property type="protein sequence ID" value="CEK61302.1"/>
    <property type="molecule type" value="Transcribed_RNA"/>
</dbReference>
<name>A0A0B6YYT6_9EUPU</name>
<evidence type="ECO:0000256" key="1">
    <source>
        <dbReference type="SAM" id="SignalP"/>
    </source>
</evidence>
<dbReference type="AlphaFoldDB" id="A0A0B6YYT6"/>
<feature type="chain" id="PRO_5002110900" description="Secreted protein" evidence="1">
    <location>
        <begin position="25"/>
        <end position="74"/>
    </location>
</feature>
<evidence type="ECO:0008006" key="3">
    <source>
        <dbReference type="Google" id="ProtNLM"/>
    </source>
</evidence>
<proteinExistence type="predicted"/>
<reference evidence="2" key="1">
    <citation type="submission" date="2014-12" db="EMBL/GenBank/DDBJ databases">
        <title>Insight into the proteome of Arion vulgaris.</title>
        <authorList>
            <person name="Aradska J."/>
            <person name="Bulat T."/>
            <person name="Smidak R."/>
            <person name="Sarate P."/>
            <person name="Gangsoo J."/>
            <person name="Sialana F."/>
            <person name="Bilban M."/>
            <person name="Lubec G."/>
        </authorList>
    </citation>
    <scope>NUCLEOTIDE SEQUENCE</scope>
    <source>
        <tissue evidence="2">Skin</tissue>
    </source>
</reference>
<evidence type="ECO:0000313" key="2">
    <source>
        <dbReference type="EMBL" id="CEK61302.1"/>
    </source>
</evidence>
<organism evidence="2">
    <name type="scientific">Arion vulgaris</name>
    <dbReference type="NCBI Taxonomy" id="1028688"/>
    <lineage>
        <taxon>Eukaryota</taxon>
        <taxon>Metazoa</taxon>
        <taxon>Spiralia</taxon>
        <taxon>Lophotrochozoa</taxon>
        <taxon>Mollusca</taxon>
        <taxon>Gastropoda</taxon>
        <taxon>Heterobranchia</taxon>
        <taxon>Euthyneura</taxon>
        <taxon>Panpulmonata</taxon>
        <taxon>Eupulmonata</taxon>
        <taxon>Stylommatophora</taxon>
        <taxon>Helicina</taxon>
        <taxon>Arionoidea</taxon>
        <taxon>Arionidae</taxon>
        <taxon>Arion</taxon>
    </lineage>
</organism>
<accession>A0A0B6YYT6</accession>
<gene>
    <name evidence="2" type="primary">ORF41881</name>
</gene>
<keyword evidence="1" id="KW-0732">Signal</keyword>
<protein>
    <recommendedName>
        <fullName evidence="3">Secreted protein</fullName>
    </recommendedName>
</protein>
<sequence length="74" mass="8379">MRWSVSSFWNVCPSAVWLTRPALSSCILMTATTMETNEKAVKHIITYKDFLLVQQSPRDPATQKKPPLQIGETV</sequence>
<feature type="signal peptide" evidence="1">
    <location>
        <begin position="1"/>
        <end position="24"/>
    </location>
</feature>